<evidence type="ECO:0000313" key="2">
    <source>
        <dbReference type="Proteomes" id="UP000733744"/>
    </source>
</evidence>
<dbReference type="EMBL" id="RYFG02000026">
    <property type="protein sequence ID" value="TRX00510.1"/>
    <property type="molecule type" value="Genomic_DNA"/>
</dbReference>
<sequence>MKRNKIIKTFNLDKIIELKQLTAFHEAGHAAGIHLNNKARCLPPLSFKIVFKETSRVRDADIRAYQASHHDCSASVEGGRLIKLFPFINGPICELAEHKGSILQWEKDYREKLEADIINLLIGPLAEAKYVAETDDELFNYKLVNINALKNYGGNSDIFLIYRYLQHLSTDKQQREEILDALFMEAFNFVNNDENWAAISKLARYILESNKSTICYEEIILMLDQAIAHFQRQVSFMAQHHYWGWFKEA</sequence>
<protein>
    <recommendedName>
        <fullName evidence="3">Peptidase M41 domain-containing protein</fullName>
    </recommendedName>
</protein>
<comment type="caution">
    <text evidence="1">The sequence shown here is derived from an EMBL/GenBank/DDBJ whole genome shotgun (WGS) entry which is preliminary data.</text>
</comment>
<gene>
    <name evidence="1" type="ORF">EKO24_005875</name>
</gene>
<proteinExistence type="predicted"/>
<keyword evidence="2" id="KW-1185">Reference proteome</keyword>
<dbReference type="RefSeq" id="WP_127027199.1">
    <property type="nucleotide sequence ID" value="NZ_RYFG02000026.1"/>
</dbReference>
<organism evidence="1 2">
    <name type="scientific">Candidatus Methylobacter oryzae</name>
    <dbReference type="NCBI Taxonomy" id="2497749"/>
    <lineage>
        <taxon>Bacteria</taxon>
        <taxon>Pseudomonadati</taxon>
        <taxon>Pseudomonadota</taxon>
        <taxon>Gammaproteobacteria</taxon>
        <taxon>Methylococcales</taxon>
        <taxon>Methylococcaceae</taxon>
        <taxon>Methylobacter</taxon>
    </lineage>
</organism>
<name>A0ABY3CD20_9GAMM</name>
<evidence type="ECO:0000313" key="1">
    <source>
        <dbReference type="EMBL" id="TRX00510.1"/>
    </source>
</evidence>
<dbReference type="Proteomes" id="UP000733744">
    <property type="component" value="Unassembled WGS sequence"/>
</dbReference>
<accession>A0ABY3CD20</accession>
<reference evidence="1 2" key="1">
    <citation type="journal article" date="2019" name="Antonie Van Leeuwenhoek">
        <title>Description of 'Ca. Methylobacter oryzae' KRF1, a novel species from the environmentally important Methylobacter clade 2.</title>
        <authorList>
            <person name="Khatri K."/>
            <person name="Mohite J.A."/>
            <person name="Pandit P.S."/>
            <person name="Bahulikar R."/>
            <person name="Rahalkar M.C."/>
        </authorList>
    </citation>
    <scope>NUCLEOTIDE SEQUENCE [LARGE SCALE GENOMIC DNA]</scope>
    <source>
        <strain evidence="1 2">KRF1</strain>
    </source>
</reference>
<evidence type="ECO:0008006" key="3">
    <source>
        <dbReference type="Google" id="ProtNLM"/>
    </source>
</evidence>